<evidence type="ECO:0000256" key="1">
    <source>
        <dbReference type="ARBA" id="ARBA00004141"/>
    </source>
</evidence>
<dbReference type="GO" id="GO:0005635">
    <property type="term" value="C:nuclear envelope"/>
    <property type="evidence" value="ECO:0007669"/>
    <property type="project" value="TreeGrafter"/>
</dbReference>
<evidence type="ECO:0000256" key="5">
    <source>
        <dbReference type="SAM" id="Phobius"/>
    </source>
</evidence>
<organism evidence="6 7">
    <name type="scientific">Podospora didyma</name>
    <dbReference type="NCBI Taxonomy" id="330526"/>
    <lineage>
        <taxon>Eukaryota</taxon>
        <taxon>Fungi</taxon>
        <taxon>Dikarya</taxon>
        <taxon>Ascomycota</taxon>
        <taxon>Pezizomycotina</taxon>
        <taxon>Sordariomycetes</taxon>
        <taxon>Sordariomycetidae</taxon>
        <taxon>Sordariales</taxon>
        <taxon>Podosporaceae</taxon>
        <taxon>Podospora</taxon>
    </lineage>
</organism>
<keyword evidence="2 5" id="KW-0812">Transmembrane</keyword>
<proteinExistence type="predicted"/>
<dbReference type="Pfam" id="PF01124">
    <property type="entry name" value="MAPEG"/>
    <property type="match status" value="1"/>
</dbReference>
<gene>
    <name evidence="6" type="ORF">B0H63DRAFT_244662</name>
</gene>
<comment type="caution">
    <text evidence="6">The sequence shown here is derived from an EMBL/GenBank/DDBJ whole genome shotgun (WGS) entry which is preliminary data.</text>
</comment>
<sequence>MAAVTVPAEYGYVLLATVSTFFVNTYHVVLTSKHRKASGIKYPVTYATEEQAAKDPKAFAFNCAQRAHANFTETLTPAVGAILIAGLRFPLAAAGLGAVWSVARAAYASGYAAYGPQARQKGGIPSTIALFSLYLTAAYSAISFVLEK</sequence>
<feature type="transmembrane region" description="Helical" evidence="5">
    <location>
        <begin position="123"/>
        <end position="146"/>
    </location>
</feature>
<evidence type="ECO:0000313" key="7">
    <source>
        <dbReference type="Proteomes" id="UP001285441"/>
    </source>
</evidence>
<evidence type="ECO:0000256" key="4">
    <source>
        <dbReference type="ARBA" id="ARBA00023136"/>
    </source>
</evidence>
<protein>
    <submittedName>
        <fullName evidence="6">Membrane-associated proteins in eicosanoid and glutathione metabolism</fullName>
    </submittedName>
</protein>
<evidence type="ECO:0000256" key="3">
    <source>
        <dbReference type="ARBA" id="ARBA00022989"/>
    </source>
</evidence>
<dbReference type="PANTHER" id="PTHR10250">
    <property type="entry name" value="MICROSOMAL GLUTATHIONE S-TRANSFERASE"/>
    <property type="match status" value="1"/>
</dbReference>
<comment type="subcellular location">
    <subcellularLocation>
        <location evidence="1">Membrane</location>
        <topology evidence="1">Multi-pass membrane protein</topology>
    </subcellularLocation>
</comment>
<feature type="transmembrane region" description="Helical" evidence="5">
    <location>
        <begin position="12"/>
        <end position="31"/>
    </location>
</feature>
<keyword evidence="7" id="KW-1185">Reference proteome</keyword>
<dbReference type="GO" id="GO:0004364">
    <property type="term" value="F:glutathione transferase activity"/>
    <property type="evidence" value="ECO:0007669"/>
    <property type="project" value="TreeGrafter"/>
</dbReference>
<reference evidence="6" key="2">
    <citation type="submission" date="2023-06" db="EMBL/GenBank/DDBJ databases">
        <authorList>
            <consortium name="Lawrence Berkeley National Laboratory"/>
            <person name="Haridas S."/>
            <person name="Hensen N."/>
            <person name="Bonometti L."/>
            <person name="Westerberg I."/>
            <person name="Brannstrom I.O."/>
            <person name="Guillou S."/>
            <person name="Cros-Aarteil S."/>
            <person name="Calhoun S."/>
            <person name="Kuo A."/>
            <person name="Mondo S."/>
            <person name="Pangilinan J."/>
            <person name="Riley R."/>
            <person name="LaButti K."/>
            <person name="Andreopoulos B."/>
            <person name="Lipzen A."/>
            <person name="Chen C."/>
            <person name="Yanf M."/>
            <person name="Daum C."/>
            <person name="Ng V."/>
            <person name="Clum A."/>
            <person name="Steindorff A."/>
            <person name="Ohm R."/>
            <person name="Martin F."/>
            <person name="Silar P."/>
            <person name="Natvig D."/>
            <person name="Lalanne C."/>
            <person name="Gautier V."/>
            <person name="Ament-velasquez S.L."/>
            <person name="Kruys A."/>
            <person name="Hutchinson M.I."/>
            <person name="Powell A.J."/>
            <person name="Barry K."/>
            <person name="Miller A.N."/>
            <person name="Grigoriev I.V."/>
            <person name="Debuchy R."/>
            <person name="Gladieux P."/>
            <person name="Thoren M.H."/>
            <person name="Johannesson H."/>
        </authorList>
    </citation>
    <scope>NUCLEOTIDE SEQUENCE</scope>
    <source>
        <strain evidence="6">CBS 232.78</strain>
    </source>
</reference>
<dbReference type="InterPro" id="IPR050997">
    <property type="entry name" value="MAPEG"/>
</dbReference>
<reference evidence="6" key="1">
    <citation type="journal article" date="2023" name="Mol. Phylogenet. Evol.">
        <title>Genome-scale phylogeny and comparative genomics of the fungal order Sordariales.</title>
        <authorList>
            <person name="Hensen N."/>
            <person name="Bonometti L."/>
            <person name="Westerberg I."/>
            <person name="Brannstrom I.O."/>
            <person name="Guillou S."/>
            <person name="Cros-Aarteil S."/>
            <person name="Calhoun S."/>
            <person name="Haridas S."/>
            <person name="Kuo A."/>
            <person name="Mondo S."/>
            <person name="Pangilinan J."/>
            <person name="Riley R."/>
            <person name="LaButti K."/>
            <person name="Andreopoulos B."/>
            <person name="Lipzen A."/>
            <person name="Chen C."/>
            <person name="Yan M."/>
            <person name="Daum C."/>
            <person name="Ng V."/>
            <person name="Clum A."/>
            <person name="Steindorff A."/>
            <person name="Ohm R.A."/>
            <person name="Martin F."/>
            <person name="Silar P."/>
            <person name="Natvig D.O."/>
            <person name="Lalanne C."/>
            <person name="Gautier V."/>
            <person name="Ament-Velasquez S.L."/>
            <person name="Kruys A."/>
            <person name="Hutchinson M.I."/>
            <person name="Powell A.J."/>
            <person name="Barry K."/>
            <person name="Miller A.N."/>
            <person name="Grigoriev I.V."/>
            <person name="Debuchy R."/>
            <person name="Gladieux P."/>
            <person name="Hiltunen Thoren M."/>
            <person name="Johannesson H."/>
        </authorList>
    </citation>
    <scope>NUCLEOTIDE SEQUENCE</scope>
    <source>
        <strain evidence="6">CBS 232.78</strain>
    </source>
</reference>
<dbReference type="InterPro" id="IPR001129">
    <property type="entry name" value="Membr-assoc_MAPEG"/>
</dbReference>
<dbReference type="Gene3D" id="1.20.120.550">
    <property type="entry name" value="Membrane associated eicosanoid/glutathione metabolism-like domain"/>
    <property type="match status" value="1"/>
</dbReference>
<name>A0AAE0NC62_9PEZI</name>
<keyword evidence="4 5" id="KW-0472">Membrane</keyword>
<dbReference type="GO" id="GO:0005783">
    <property type="term" value="C:endoplasmic reticulum"/>
    <property type="evidence" value="ECO:0007669"/>
    <property type="project" value="TreeGrafter"/>
</dbReference>
<feature type="transmembrane region" description="Helical" evidence="5">
    <location>
        <begin position="78"/>
        <end position="103"/>
    </location>
</feature>
<keyword evidence="3 5" id="KW-1133">Transmembrane helix</keyword>
<dbReference type="PANTHER" id="PTHR10250:SF26">
    <property type="entry name" value="GLUTATHIONE S-TRANSFERASE 3, MITOCHONDRIAL"/>
    <property type="match status" value="1"/>
</dbReference>
<evidence type="ECO:0000313" key="6">
    <source>
        <dbReference type="EMBL" id="KAK3378326.1"/>
    </source>
</evidence>
<dbReference type="GO" id="GO:0004602">
    <property type="term" value="F:glutathione peroxidase activity"/>
    <property type="evidence" value="ECO:0007669"/>
    <property type="project" value="TreeGrafter"/>
</dbReference>
<dbReference type="EMBL" id="JAULSW010000006">
    <property type="protein sequence ID" value="KAK3378326.1"/>
    <property type="molecule type" value="Genomic_DNA"/>
</dbReference>
<dbReference type="SUPFAM" id="SSF161084">
    <property type="entry name" value="MAPEG domain-like"/>
    <property type="match status" value="1"/>
</dbReference>
<dbReference type="InterPro" id="IPR023352">
    <property type="entry name" value="MAPEG-like_dom_sf"/>
</dbReference>
<dbReference type="Proteomes" id="UP001285441">
    <property type="component" value="Unassembled WGS sequence"/>
</dbReference>
<accession>A0AAE0NC62</accession>
<dbReference type="GO" id="GO:0016020">
    <property type="term" value="C:membrane"/>
    <property type="evidence" value="ECO:0007669"/>
    <property type="project" value="UniProtKB-SubCell"/>
</dbReference>
<evidence type="ECO:0000256" key="2">
    <source>
        <dbReference type="ARBA" id="ARBA00022692"/>
    </source>
</evidence>
<dbReference type="AlphaFoldDB" id="A0AAE0NC62"/>